<sequence length="109" mass="11798">MCSALCENNPCGGENKCVVEGEGYHCLLVAEESEGLEKGIIVVIVFFGILLIAIVVVFVLFHTRRDLFHRCVHNKKQNRAIDKINVDNIIPAGGGNIGSGSPYALNADE</sequence>
<dbReference type="EMBL" id="HACG01052775">
    <property type="protein sequence ID" value="CEK99646.1"/>
    <property type="molecule type" value="Transcribed_RNA"/>
</dbReference>
<evidence type="ECO:0000313" key="2">
    <source>
        <dbReference type="EMBL" id="CEK99646.1"/>
    </source>
</evidence>
<dbReference type="AlphaFoldDB" id="A0A0B7C4S9"/>
<organism evidence="2">
    <name type="scientific">Arion vulgaris</name>
    <dbReference type="NCBI Taxonomy" id="1028688"/>
    <lineage>
        <taxon>Eukaryota</taxon>
        <taxon>Metazoa</taxon>
        <taxon>Spiralia</taxon>
        <taxon>Lophotrochozoa</taxon>
        <taxon>Mollusca</taxon>
        <taxon>Gastropoda</taxon>
        <taxon>Heterobranchia</taxon>
        <taxon>Euthyneura</taxon>
        <taxon>Panpulmonata</taxon>
        <taxon>Eupulmonata</taxon>
        <taxon>Stylommatophora</taxon>
        <taxon>Helicina</taxon>
        <taxon>Arionoidea</taxon>
        <taxon>Arionidae</taxon>
        <taxon>Arion</taxon>
    </lineage>
</organism>
<protein>
    <submittedName>
        <fullName evidence="2">Uncharacterized protein</fullName>
    </submittedName>
</protein>
<evidence type="ECO:0000256" key="1">
    <source>
        <dbReference type="SAM" id="Phobius"/>
    </source>
</evidence>
<proteinExistence type="predicted"/>
<keyword evidence="1" id="KW-0472">Membrane</keyword>
<keyword evidence="1" id="KW-1133">Transmembrane helix</keyword>
<feature type="non-terminal residue" evidence="2">
    <location>
        <position position="109"/>
    </location>
</feature>
<accession>A0A0B7C4S9</accession>
<feature type="transmembrane region" description="Helical" evidence="1">
    <location>
        <begin position="40"/>
        <end position="61"/>
    </location>
</feature>
<gene>
    <name evidence="2" type="primary">ORF221786</name>
</gene>
<name>A0A0B7C4S9_9EUPU</name>
<reference evidence="2" key="1">
    <citation type="submission" date="2014-12" db="EMBL/GenBank/DDBJ databases">
        <title>Insight into the proteome of Arion vulgaris.</title>
        <authorList>
            <person name="Aradska J."/>
            <person name="Bulat T."/>
            <person name="Smidak R."/>
            <person name="Sarate P."/>
            <person name="Gangsoo J."/>
            <person name="Sialana F."/>
            <person name="Bilban M."/>
            <person name="Lubec G."/>
        </authorList>
    </citation>
    <scope>NUCLEOTIDE SEQUENCE</scope>
    <source>
        <tissue evidence="2">Skin</tissue>
    </source>
</reference>
<keyword evidence="1" id="KW-0812">Transmembrane</keyword>